<dbReference type="SUPFAM" id="SSF51735">
    <property type="entry name" value="NAD(P)-binding Rossmann-fold domains"/>
    <property type="match status" value="1"/>
</dbReference>
<name>A0ABW0J212_9HYPH</name>
<dbReference type="Pfam" id="PF13561">
    <property type="entry name" value="adh_short_C2"/>
    <property type="match status" value="1"/>
</dbReference>
<dbReference type="InterPro" id="IPR020904">
    <property type="entry name" value="Sc_DH/Rdtase_CS"/>
</dbReference>
<sequence length="252" mass="25995">MARLTGKVALVTGAAQGIGAAYAMALAKEGAAVCVSDIRLPEATRDAIVAAGGQALAVAADVTSPESVATMVAEAVLRFGSADILVNNAGLFGNLTLKPFDQIASSEWDAVMAVNVRGTFECTRAVVPQMRSQGHGKIINIASGTVFKGSPMMLHYVTSKAAIVGFTRALARELGGEGIRVNCIAPGLVMSDNVRVNPAWAADVVANNVASRAIKREAQPDDLIGTLIYLSAPDSDFLTGQTIVVDGGSVMH</sequence>
<dbReference type="PRINTS" id="PR00081">
    <property type="entry name" value="GDHRDH"/>
</dbReference>
<dbReference type="Gene3D" id="3.40.50.720">
    <property type="entry name" value="NAD(P)-binding Rossmann-like Domain"/>
    <property type="match status" value="1"/>
</dbReference>
<dbReference type="EMBL" id="JBHSLW010000104">
    <property type="protein sequence ID" value="MFC5423715.1"/>
    <property type="molecule type" value="Genomic_DNA"/>
</dbReference>
<comment type="similarity">
    <text evidence="1">Belongs to the short-chain dehydrogenases/reductases (SDR) family.</text>
</comment>
<dbReference type="PRINTS" id="PR00080">
    <property type="entry name" value="SDRFAMILY"/>
</dbReference>
<dbReference type="GO" id="GO:0016491">
    <property type="term" value="F:oxidoreductase activity"/>
    <property type="evidence" value="ECO:0007669"/>
    <property type="project" value="UniProtKB-KW"/>
</dbReference>
<dbReference type="InterPro" id="IPR036291">
    <property type="entry name" value="NAD(P)-bd_dom_sf"/>
</dbReference>
<dbReference type="Proteomes" id="UP001596053">
    <property type="component" value="Unassembled WGS sequence"/>
</dbReference>
<dbReference type="NCBIfam" id="NF005559">
    <property type="entry name" value="PRK07231.1"/>
    <property type="match status" value="1"/>
</dbReference>
<gene>
    <name evidence="3" type="ORF">ACFPOB_29725</name>
</gene>
<proteinExistence type="inferred from homology"/>
<dbReference type="InterPro" id="IPR002347">
    <property type="entry name" value="SDR_fam"/>
</dbReference>
<dbReference type="PANTHER" id="PTHR42760">
    <property type="entry name" value="SHORT-CHAIN DEHYDROGENASES/REDUCTASES FAMILY MEMBER"/>
    <property type="match status" value="1"/>
</dbReference>
<evidence type="ECO:0000256" key="1">
    <source>
        <dbReference type="ARBA" id="ARBA00006484"/>
    </source>
</evidence>
<evidence type="ECO:0000313" key="4">
    <source>
        <dbReference type="Proteomes" id="UP001596053"/>
    </source>
</evidence>
<organism evidence="3 4">
    <name type="scientific">Bosea eneae</name>
    <dbReference type="NCBI Taxonomy" id="151454"/>
    <lineage>
        <taxon>Bacteria</taxon>
        <taxon>Pseudomonadati</taxon>
        <taxon>Pseudomonadota</taxon>
        <taxon>Alphaproteobacteria</taxon>
        <taxon>Hyphomicrobiales</taxon>
        <taxon>Boseaceae</taxon>
        <taxon>Bosea</taxon>
    </lineage>
</organism>
<accession>A0ABW0J212</accession>
<keyword evidence="4" id="KW-1185">Reference proteome</keyword>
<dbReference type="PROSITE" id="PS00061">
    <property type="entry name" value="ADH_SHORT"/>
    <property type="match status" value="1"/>
</dbReference>
<reference evidence="4" key="1">
    <citation type="journal article" date="2019" name="Int. J. Syst. Evol. Microbiol.">
        <title>The Global Catalogue of Microorganisms (GCM) 10K type strain sequencing project: providing services to taxonomists for standard genome sequencing and annotation.</title>
        <authorList>
            <consortium name="The Broad Institute Genomics Platform"/>
            <consortium name="The Broad Institute Genome Sequencing Center for Infectious Disease"/>
            <person name="Wu L."/>
            <person name="Ma J."/>
        </authorList>
    </citation>
    <scope>NUCLEOTIDE SEQUENCE [LARGE SCALE GENOMIC DNA]</scope>
    <source>
        <strain evidence="4">NCAIM B.01391</strain>
    </source>
</reference>
<dbReference type="RefSeq" id="WP_377801781.1">
    <property type="nucleotide sequence ID" value="NZ_JBHSLW010000104.1"/>
</dbReference>
<dbReference type="EC" id="1.1.1.-" evidence="3"/>
<dbReference type="PANTHER" id="PTHR42760:SF133">
    <property type="entry name" value="3-OXOACYL-[ACYL-CARRIER-PROTEIN] REDUCTASE"/>
    <property type="match status" value="1"/>
</dbReference>
<protein>
    <submittedName>
        <fullName evidence="3">SDR family NAD(P)-dependent oxidoreductase</fullName>
        <ecNumber evidence="3">1.1.1.-</ecNumber>
    </submittedName>
</protein>
<evidence type="ECO:0000313" key="3">
    <source>
        <dbReference type="EMBL" id="MFC5423715.1"/>
    </source>
</evidence>
<comment type="caution">
    <text evidence="3">The sequence shown here is derived from an EMBL/GenBank/DDBJ whole genome shotgun (WGS) entry which is preliminary data.</text>
</comment>
<keyword evidence="2 3" id="KW-0560">Oxidoreductase</keyword>
<evidence type="ECO:0000256" key="2">
    <source>
        <dbReference type="ARBA" id="ARBA00023002"/>
    </source>
</evidence>